<evidence type="ECO:0000256" key="3">
    <source>
        <dbReference type="ARBA" id="ARBA00022692"/>
    </source>
</evidence>
<comment type="subcellular location">
    <subcellularLocation>
        <location evidence="1">Membrane</location>
        <topology evidence="1">Single-pass membrane protein</topology>
    </subcellularLocation>
</comment>
<dbReference type="RefSeq" id="WP_181874911.1">
    <property type="nucleotide sequence ID" value="NZ_UGNY01000001.1"/>
</dbReference>
<dbReference type="InterPro" id="IPR042217">
    <property type="entry name" value="T4SS_VirB10/TrbI"/>
</dbReference>
<dbReference type="AlphaFoldDB" id="A0A378IXR7"/>
<evidence type="ECO:0000256" key="6">
    <source>
        <dbReference type="SAM" id="Phobius"/>
    </source>
</evidence>
<evidence type="ECO:0000256" key="5">
    <source>
        <dbReference type="ARBA" id="ARBA00023136"/>
    </source>
</evidence>
<reference evidence="7 8" key="1">
    <citation type="submission" date="2018-06" db="EMBL/GenBank/DDBJ databases">
        <authorList>
            <consortium name="Pathogen Informatics"/>
            <person name="Doyle S."/>
        </authorList>
    </citation>
    <scope>NUCLEOTIDE SEQUENCE [LARGE SCALE GENOMIC DNA]</scope>
    <source>
        <strain evidence="7 8">NCTC11978</strain>
    </source>
</reference>
<accession>A0A378IXR7</accession>
<keyword evidence="3 6" id="KW-0812">Transmembrane</keyword>
<dbReference type="Proteomes" id="UP000254033">
    <property type="component" value="Unassembled WGS sequence"/>
</dbReference>
<keyword evidence="5 6" id="KW-0472">Membrane</keyword>
<evidence type="ECO:0000313" key="7">
    <source>
        <dbReference type="EMBL" id="STX39291.1"/>
    </source>
</evidence>
<sequence>MSDNHPNELPESLLSDEPILKDATPPSKLPWIIAAVVIVLLVMGVQWGGRLLMLQLTEKTQQSNADMMEEKGEFNALPMPHAIKKVSAKPSTNPHNDVVGYLQEKKVEQSQELARLRMISRLEERQRSLKENEAMIQSPALLNIGVGHQKPTNEGEGRQGVQTQYSSNPNTAYLKSISNQPVEEVSAGRFGDLRFRIRKGKILRGVTESAIDSDLPGLIRGHVTENVYGDQGELVLIPNGAGLVGEYRSGGISNGQISLYVVWTRVQLSNGIYVTLDSAGSDPLGRAGMTGPIDHHYLQRFGSSLLSSFFSVSVATLGVQGSDQYNSEAAYRAGLSNAFAQTANQEFQQNAAIQTTIRPPQGTEISILVNKDISFETVLTADGSPS</sequence>
<dbReference type="GO" id="GO:0016020">
    <property type="term" value="C:membrane"/>
    <property type="evidence" value="ECO:0007669"/>
    <property type="project" value="UniProtKB-SubCell"/>
</dbReference>
<evidence type="ECO:0000313" key="8">
    <source>
        <dbReference type="Proteomes" id="UP000254033"/>
    </source>
</evidence>
<name>A0A378IXR7_9GAMM</name>
<dbReference type="CDD" id="cd16429">
    <property type="entry name" value="VirB10"/>
    <property type="match status" value="1"/>
</dbReference>
<gene>
    <name evidence="7" type="ORF">NCTC11978_02486</name>
</gene>
<organism evidence="7 8">
    <name type="scientific">Legionella feeleii</name>
    <dbReference type="NCBI Taxonomy" id="453"/>
    <lineage>
        <taxon>Bacteria</taxon>
        <taxon>Pseudomonadati</taxon>
        <taxon>Pseudomonadota</taxon>
        <taxon>Gammaproteobacteria</taxon>
        <taxon>Legionellales</taxon>
        <taxon>Legionellaceae</taxon>
        <taxon>Legionella</taxon>
    </lineage>
</organism>
<dbReference type="Pfam" id="PF03743">
    <property type="entry name" value="TrbI"/>
    <property type="match status" value="1"/>
</dbReference>
<evidence type="ECO:0000256" key="1">
    <source>
        <dbReference type="ARBA" id="ARBA00004167"/>
    </source>
</evidence>
<comment type="similarity">
    <text evidence="2">Belongs to the TrbI/VirB10 family.</text>
</comment>
<feature type="transmembrane region" description="Helical" evidence="6">
    <location>
        <begin position="29"/>
        <end position="49"/>
    </location>
</feature>
<protein>
    <submittedName>
        <fullName evidence="7">Protein LvhB10</fullName>
    </submittedName>
</protein>
<keyword evidence="4 6" id="KW-1133">Transmembrane helix</keyword>
<dbReference type="Gene3D" id="2.40.128.260">
    <property type="entry name" value="Type IV secretion system, VirB10/TraB/TrbI"/>
    <property type="match status" value="1"/>
</dbReference>
<evidence type="ECO:0000256" key="4">
    <source>
        <dbReference type="ARBA" id="ARBA00022989"/>
    </source>
</evidence>
<dbReference type="EMBL" id="UGNY01000001">
    <property type="protein sequence ID" value="STX39291.1"/>
    <property type="molecule type" value="Genomic_DNA"/>
</dbReference>
<dbReference type="InterPro" id="IPR005498">
    <property type="entry name" value="T4SS_VirB10/TraB/TrbI"/>
</dbReference>
<proteinExistence type="inferred from homology"/>
<evidence type="ECO:0000256" key="2">
    <source>
        <dbReference type="ARBA" id="ARBA00010265"/>
    </source>
</evidence>